<name>A0A438AMA5_9RHOB</name>
<keyword evidence="2" id="KW-1185">Reference proteome</keyword>
<dbReference type="EMBL" id="RQXX01000001">
    <property type="protein sequence ID" value="RVV99717.1"/>
    <property type="molecule type" value="Genomic_DNA"/>
</dbReference>
<comment type="caution">
    <text evidence="1">The sequence shown here is derived from an EMBL/GenBank/DDBJ whole genome shotgun (WGS) entry which is preliminary data.</text>
</comment>
<accession>A0A438AMA5</accession>
<proteinExistence type="predicted"/>
<sequence length="93" mass="9916">MTVHPSHIRQGLTAEAVPVPPTETARPYLKLWRSALAELIATAEGAGALASDLETYHAQAWIGTRDFHTVCALAGLDGEEVLTSLRRRGVPGA</sequence>
<dbReference type="Proteomes" id="UP000285908">
    <property type="component" value="Unassembled WGS sequence"/>
</dbReference>
<reference evidence="1 2" key="1">
    <citation type="submission" date="2018-11" db="EMBL/GenBank/DDBJ databases">
        <title>Mesobaculum littorinae gen. nov., sp. nov., isolated from Littorina scabra that represents a novel genus of the order Rhodobacteraceae.</title>
        <authorList>
            <person name="Li F."/>
        </authorList>
    </citation>
    <scope>NUCLEOTIDE SEQUENCE [LARGE SCALE GENOMIC DNA]</scope>
    <source>
        <strain evidence="1 2">M0103</strain>
    </source>
</reference>
<evidence type="ECO:0000313" key="2">
    <source>
        <dbReference type="Proteomes" id="UP000285908"/>
    </source>
</evidence>
<protein>
    <submittedName>
        <fullName evidence="1">Uncharacterized protein</fullName>
    </submittedName>
</protein>
<organism evidence="1 2">
    <name type="scientific">Mesobaculum littorinae</name>
    <dbReference type="NCBI Taxonomy" id="2486419"/>
    <lineage>
        <taxon>Bacteria</taxon>
        <taxon>Pseudomonadati</taxon>
        <taxon>Pseudomonadota</taxon>
        <taxon>Alphaproteobacteria</taxon>
        <taxon>Rhodobacterales</taxon>
        <taxon>Roseobacteraceae</taxon>
        <taxon>Mesobaculum</taxon>
    </lineage>
</organism>
<evidence type="ECO:0000313" key="1">
    <source>
        <dbReference type="EMBL" id="RVV99717.1"/>
    </source>
</evidence>
<dbReference type="AlphaFoldDB" id="A0A438AMA5"/>
<gene>
    <name evidence="1" type="ORF">EKE94_03290</name>
</gene>
<dbReference type="OrthoDB" id="7874956at2"/>
<dbReference type="RefSeq" id="WP_127905160.1">
    <property type="nucleotide sequence ID" value="NZ_RQXX01000001.1"/>
</dbReference>